<evidence type="ECO:0000256" key="1">
    <source>
        <dbReference type="SAM" id="MobiDB-lite"/>
    </source>
</evidence>
<gene>
    <name evidence="2" type="ORF">NDU88_002552</name>
</gene>
<accession>A0AAV7TNF2</accession>
<dbReference type="EMBL" id="JANPWB010000006">
    <property type="protein sequence ID" value="KAJ1177293.1"/>
    <property type="molecule type" value="Genomic_DNA"/>
</dbReference>
<dbReference type="Proteomes" id="UP001066276">
    <property type="component" value="Chromosome 3_2"/>
</dbReference>
<evidence type="ECO:0000313" key="3">
    <source>
        <dbReference type="Proteomes" id="UP001066276"/>
    </source>
</evidence>
<proteinExistence type="predicted"/>
<dbReference type="AlphaFoldDB" id="A0AAV7TNF2"/>
<protein>
    <submittedName>
        <fullName evidence="2">Uncharacterized protein</fullName>
    </submittedName>
</protein>
<organism evidence="2 3">
    <name type="scientific">Pleurodeles waltl</name>
    <name type="common">Iberian ribbed newt</name>
    <dbReference type="NCBI Taxonomy" id="8319"/>
    <lineage>
        <taxon>Eukaryota</taxon>
        <taxon>Metazoa</taxon>
        <taxon>Chordata</taxon>
        <taxon>Craniata</taxon>
        <taxon>Vertebrata</taxon>
        <taxon>Euteleostomi</taxon>
        <taxon>Amphibia</taxon>
        <taxon>Batrachia</taxon>
        <taxon>Caudata</taxon>
        <taxon>Salamandroidea</taxon>
        <taxon>Salamandridae</taxon>
        <taxon>Pleurodelinae</taxon>
        <taxon>Pleurodeles</taxon>
    </lineage>
</organism>
<evidence type="ECO:0000313" key="2">
    <source>
        <dbReference type="EMBL" id="KAJ1177293.1"/>
    </source>
</evidence>
<sequence length="117" mass="13422">MRESKPRPKRSDQHGHKKRNEEEHCNVEGQAHRDELQVSWGTPSTVRWLTVEGGPKREVCPPVCLENRAHAGLRETCSHCRCSLVAAGDVRPLLLLHGNGRSVVARTWLFFHRNWLQ</sequence>
<comment type="caution">
    <text evidence="2">The sequence shown here is derived from an EMBL/GenBank/DDBJ whole genome shotgun (WGS) entry which is preliminary data.</text>
</comment>
<reference evidence="2" key="1">
    <citation type="journal article" date="2022" name="bioRxiv">
        <title>Sequencing and chromosome-scale assembly of the giantPleurodeles waltlgenome.</title>
        <authorList>
            <person name="Brown T."/>
            <person name="Elewa A."/>
            <person name="Iarovenko S."/>
            <person name="Subramanian E."/>
            <person name="Araus A.J."/>
            <person name="Petzold A."/>
            <person name="Susuki M."/>
            <person name="Suzuki K.-i.T."/>
            <person name="Hayashi T."/>
            <person name="Toyoda A."/>
            <person name="Oliveira C."/>
            <person name="Osipova E."/>
            <person name="Leigh N.D."/>
            <person name="Simon A."/>
            <person name="Yun M.H."/>
        </authorList>
    </citation>
    <scope>NUCLEOTIDE SEQUENCE</scope>
    <source>
        <strain evidence="2">20211129_DDA</strain>
        <tissue evidence="2">Liver</tissue>
    </source>
</reference>
<keyword evidence="3" id="KW-1185">Reference proteome</keyword>
<name>A0AAV7TNF2_PLEWA</name>
<feature type="region of interest" description="Disordered" evidence="1">
    <location>
        <begin position="1"/>
        <end position="33"/>
    </location>
</feature>